<organism evidence="7 8">
    <name type="scientific">Lyophyllum shimeji</name>
    <name type="common">Hon-shimeji</name>
    <name type="synonym">Tricholoma shimeji</name>
    <dbReference type="NCBI Taxonomy" id="47721"/>
    <lineage>
        <taxon>Eukaryota</taxon>
        <taxon>Fungi</taxon>
        <taxon>Dikarya</taxon>
        <taxon>Basidiomycota</taxon>
        <taxon>Agaricomycotina</taxon>
        <taxon>Agaricomycetes</taxon>
        <taxon>Agaricomycetidae</taxon>
        <taxon>Agaricales</taxon>
        <taxon>Tricholomatineae</taxon>
        <taxon>Lyophyllaceae</taxon>
        <taxon>Lyophyllum</taxon>
    </lineage>
</organism>
<evidence type="ECO:0000313" key="8">
    <source>
        <dbReference type="Proteomes" id="UP001063166"/>
    </source>
</evidence>
<comment type="caution">
    <text evidence="7">The sequence shown here is derived from an EMBL/GenBank/DDBJ whole genome shotgun (WGS) entry which is preliminary data.</text>
</comment>
<protein>
    <submittedName>
        <fullName evidence="7">Cysteine proteinase</fullName>
    </submittedName>
</protein>
<dbReference type="PROSITE" id="PS50600">
    <property type="entry name" value="ULP_PROTEASE"/>
    <property type="match status" value="1"/>
</dbReference>
<dbReference type="SUPFAM" id="SSF54001">
    <property type="entry name" value="Cysteine proteinases"/>
    <property type="match status" value="1"/>
</dbReference>
<sequence>MNPRKRQAAETLLPLHSAKQRRTRMTGYDGGNPSASEEAHLLSRWKRFGKEFGDLALDTFKTIVGIRQDVPEDRELLQSLEERDQTRLDGRPPPVNGYRCANECHTIYGPLSSTDDIKASGDLDVPSQIPYPPSTPPKRSIEAQRGDVSSVRPDTSWSSTSYTQSGNAPLGSVPPPQRKTENGVIPRRYKNREHIFARAHKASVRAETQRSKEEMQRQIYNLKRKGGYTSNFADFQSLLAYEAKLEKLEQLDVFSPSSSMIDLHAKQREPSPRRNSYPGEDDVEFLRRALDRALDRAKATLNEPRPPRPFQPSLEQLRISQRLKDKEVERLLRPKLVPPTPLPLKDDTQVDVLLRKRGVVSKYAREQVNDTDLSRLLPGQWLNDEIINFYGALIIGRWEESKENPFKQGTTLLNVHYFSSFFWAKLKEGYEKGRLAKWTKKVDIFSKDVVLIPINHSNAHWTSAAINFRRKRIESYDSMGTRRDNVFKALRAYLDAEHRNKKKKPFDFTGWKDYSIEEPQQENGYDCGVFTCQYLQGLSRGDDSIRFTQKDMPHLRRRMIWEIGNARLRDEP</sequence>
<dbReference type="GO" id="GO:0060255">
    <property type="term" value="P:regulation of macromolecule metabolic process"/>
    <property type="evidence" value="ECO:0007669"/>
    <property type="project" value="UniProtKB-ARBA"/>
</dbReference>
<evidence type="ECO:0000256" key="2">
    <source>
        <dbReference type="ARBA" id="ARBA00022670"/>
    </source>
</evidence>
<dbReference type="GO" id="GO:0016926">
    <property type="term" value="P:protein desumoylation"/>
    <property type="evidence" value="ECO:0007669"/>
    <property type="project" value="TreeGrafter"/>
</dbReference>
<comment type="similarity">
    <text evidence="1">Belongs to the peptidase C48 family.</text>
</comment>
<dbReference type="Gene3D" id="3.40.395.10">
    <property type="entry name" value="Adenoviral Proteinase, Chain A"/>
    <property type="match status" value="1"/>
</dbReference>
<accession>A0A9P3UK76</accession>
<feature type="compositionally biased region" description="Polar residues" evidence="5">
    <location>
        <begin position="152"/>
        <end position="167"/>
    </location>
</feature>
<dbReference type="OrthoDB" id="1939479at2759"/>
<feature type="domain" description="Ubiquitin-like protease family profile" evidence="6">
    <location>
        <begin position="366"/>
        <end position="538"/>
    </location>
</feature>
<dbReference type="EMBL" id="BRPK01000003">
    <property type="protein sequence ID" value="GLB36383.1"/>
    <property type="molecule type" value="Genomic_DNA"/>
</dbReference>
<dbReference type="InterPro" id="IPR038765">
    <property type="entry name" value="Papain-like_cys_pep_sf"/>
</dbReference>
<evidence type="ECO:0000313" key="7">
    <source>
        <dbReference type="EMBL" id="GLB36383.1"/>
    </source>
</evidence>
<proteinExistence type="inferred from homology"/>
<feature type="region of interest" description="Disordered" evidence="5">
    <location>
        <begin position="262"/>
        <end position="281"/>
    </location>
</feature>
<keyword evidence="3" id="KW-0378">Hydrolase</keyword>
<dbReference type="PANTHER" id="PTHR12606">
    <property type="entry name" value="SENTRIN/SUMO-SPECIFIC PROTEASE"/>
    <property type="match status" value="1"/>
</dbReference>
<evidence type="ECO:0000256" key="3">
    <source>
        <dbReference type="ARBA" id="ARBA00022801"/>
    </source>
</evidence>
<feature type="region of interest" description="Disordered" evidence="5">
    <location>
        <begin position="113"/>
        <end position="182"/>
    </location>
</feature>
<keyword evidence="2" id="KW-0645">Protease</keyword>
<dbReference type="AlphaFoldDB" id="A0A9P3UK76"/>
<dbReference type="GO" id="GO:0016929">
    <property type="term" value="F:deSUMOylase activity"/>
    <property type="evidence" value="ECO:0007669"/>
    <property type="project" value="TreeGrafter"/>
</dbReference>
<dbReference type="GO" id="GO:0005634">
    <property type="term" value="C:nucleus"/>
    <property type="evidence" value="ECO:0007669"/>
    <property type="project" value="TreeGrafter"/>
</dbReference>
<name>A0A9P3UK76_LYOSH</name>
<keyword evidence="4" id="KW-0788">Thiol protease</keyword>
<evidence type="ECO:0000256" key="5">
    <source>
        <dbReference type="SAM" id="MobiDB-lite"/>
    </source>
</evidence>
<dbReference type="PANTHER" id="PTHR12606:SF141">
    <property type="entry name" value="GH15225P-RELATED"/>
    <property type="match status" value="1"/>
</dbReference>
<dbReference type="InterPro" id="IPR003653">
    <property type="entry name" value="Peptidase_C48_C"/>
</dbReference>
<dbReference type="GO" id="GO:0080090">
    <property type="term" value="P:regulation of primary metabolic process"/>
    <property type="evidence" value="ECO:0007669"/>
    <property type="project" value="UniProtKB-ARBA"/>
</dbReference>
<keyword evidence="8" id="KW-1185">Reference proteome</keyword>
<gene>
    <name evidence="7" type="ORF">LshimejAT787_0306710</name>
</gene>
<evidence type="ECO:0000256" key="4">
    <source>
        <dbReference type="ARBA" id="ARBA00022807"/>
    </source>
</evidence>
<reference evidence="7" key="1">
    <citation type="submission" date="2022-07" db="EMBL/GenBank/DDBJ databases">
        <title>The genome of Lyophyllum shimeji provides insight into the initial evolution of ectomycorrhizal fungal genome.</title>
        <authorList>
            <person name="Kobayashi Y."/>
            <person name="Shibata T."/>
            <person name="Hirakawa H."/>
            <person name="Shigenobu S."/>
            <person name="Nishiyama T."/>
            <person name="Yamada A."/>
            <person name="Hasebe M."/>
            <person name="Kawaguchi M."/>
        </authorList>
    </citation>
    <scope>NUCLEOTIDE SEQUENCE</scope>
    <source>
        <strain evidence="7">AT787</strain>
    </source>
</reference>
<evidence type="ECO:0000256" key="1">
    <source>
        <dbReference type="ARBA" id="ARBA00005234"/>
    </source>
</evidence>
<feature type="compositionally biased region" description="Basic and acidic residues" evidence="5">
    <location>
        <begin position="263"/>
        <end position="272"/>
    </location>
</feature>
<evidence type="ECO:0000259" key="6">
    <source>
        <dbReference type="PROSITE" id="PS50600"/>
    </source>
</evidence>
<dbReference type="GO" id="GO:0006508">
    <property type="term" value="P:proteolysis"/>
    <property type="evidence" value="ECO:0007669"/>
    <property type="project" value="UniProtKB-KW"/>
</dbReference>
<dbReference type="Proteomes" id="UP001063166">
    <property type="component" value="Unassembled WGS sequence"/>
</dbReference>
<dbReference type="FunFam" id="3.40.395.10:FF:000001">
    <property type="entry name" value="Sentrin-specific protease 1"/>
    <property type="match status" value="1"/>
</dbReference>
<dbReference type="Pfam" id="PF02902">
    <property type="entry name" value="Peptidase_C48"/>
    <property type="match status" value="1"/>
</dbReference>